<dbReference type="EMBL" id="CABDUW010002369">
    <property type="protein sequence ID" value="VTJ86539.1"/>
    <property type="molecule type" value="Genomic_DNA"/>
</dbReference>
<name>A0A5E4CZT5_MARMO</name>
<evidence type="ECO:0000313" key="4">
    <source>
        <dbReference type="Proteomes" id="UP000335636"/>
    </source>
</evidence>
<dbReference type="AlphaFoldDB" id="A0A5E4CZT5"/>
<gene>
    <name evidence="2" type="ORF">GHT09_019691</name>
    <name evidence="3" type="ORF">MONAX_5E003320</name>
</gene>
<proteinExistence type="predicted"/>
<evidence type="ECO:0000256" key="1">
    <source>
        <dbReference type="SAM" id="MobiDB-lite"/>
    </source>
</evidence>
<feature type="compositionally biased region" description="Low complexity" evidence="1">
    <location>
        <begin position="1"/>
        <end position="10"/>
    </location>
</feature>
<reference evidence="2" key="2">
    <citation type="submission" date="2020-08" db="EMBL/GenBank/DDBJ databases">
        <authorList>
            <person name="Shumante A."/>
            <person name="Zimin A.V."/>
            <person name="Puiu D."/>
            <person name="Salzberg S.L."/>
        </authorList>
    </citation>
    <scope>NUCLEOTIDE SEQUENCE</scope>
    <source>
        <strain evidence="2">WC2-LM</strain>
        <tissue evidence="2">Liver</tissue>
    </source>
</reference>
<evidence type="ECO:0000313" key="2">
    <source>
        <dbReference type="EMBL" id="KAF7460265.1"/>
    </source>
</evidence>
<accession>A0A5E4CZT5</accession>
<dbReference type="Proteomes" id="UP000335636">
    <property type="component" value="Unassembled WGS sequence"/>
</dbReference>
<feature type="region of interest" description="Disordered" evidence="1">
    <location>
        <begin position="1"/>
        <end position="61"/>
    </location>
</feature>
<reference evidence="3 4" key="1">
    <citation type="submission" date="2019-04" db="EMBL/GenBank/DDBJ databases">
        <authorList>
            <person name="Alioto T."/>
            <person name="Alioto T."/>
        </authorList>
    </citation>
    <scope>NUCLEOTIDE SEQUENCE [LARGE SCALE GENOMIC DNA]</scope>
</reference>
<organism evidence="3 4">
    <name type="scientific">Marmota monax</name>
    <name type="common">Woodchuck</name>
    <dbReference type="NCBI Taxonomy" id="9995"/>
    <lineage>
        <taxon>Eukaryota</taxon>
        <taxon>Metazoa</taxon>
        <taxon>Chordata</taxon>
        <taxon>Craniata</taxon>
        <taxon>Vertebrata</taxon>
        <taxon>Euteleostomi</taxon>
        <taxon>Mammalia</taxon>
        <taxon>Eutheria</taxon>
        <taxon>Euarchontoglires</taxon>
        <taxon>Glires</taxon>
        <taxon>Rodentia</taxon>
        <taxon>Sciuromorpha</taxon>
        <taxon>Sciuridae</taxon>
        <taxon>Xerinae</taxon>
        <taxon>Marmotini</taxon>
        <taxon>Marmota</taxon>
    </lineage>
</organism>
<sequence>MAAAAGPGAALSPRPCDSDPATPGAQSPKEDNEDNSNDGTQPSKRRRMGSGDSSRSCETSSQDLGYCHFAARCLL</sequence>
<dbReference type="Proteomes" id="UP000662637">
    <property type="component" value="Unassembled WGS sequence"/>
</dbReference>
<evidence type="ECO:0000313" key="3">
    <source>
        <dbReference type="EMBL" id="VTJ86539.1"/>
    </source>
</evidence>
<protein>
    <submittedName>
        <fullName evidence="3">Uncharacterized protein</fullName>
    </submittedName>
</protein>
<keyword evidence="4" id="KW-1185">Reference proteome</keyword>
<dbReference type="EMBL" id="WJEC01008796">
    <property type="protein sequence ID" value="KAF7460265.1"/>
    <property type="molecule type" value="Genomic_DNA"/>
</dbReference>